<dbReference type="InterPro" id="IPR022751">
    <property type="entry name" value="Alpha_mannosyltransferase"/>
</dbReference>
<dbReference type="InterPro" id="IPR050587">
    <property type="entry name" value="GNT1/Glycosyltrans_8"/>
</dbReference>
<feature type="compositionally biased region" description="Basic and acidic residues" evidence="3">
    <location>
        <begin position="1"/>
        <end position="12"/>
    </location>
</feature>
<sequence length="764" mass="85593">MVGAGRENEDAPQKQQRALLGDGMSLESLSSSVATSQLSVAEKEGLLRTIGQLTQQKLRQGMPTAAPTASPTVSPTASPTASPTVAPTGAPTASPTANPTSKATEVVVVTAKNSSAVITVSDPQINLTETTAVTINNLTPKSPYAYMFVIGGIHEDRPAYKGFVYDVLVATRLLRKLGSTADVVLFTQMSPDSPLDALPQEDTDHLHALNIQIIPLPKPNRESFAGLVFEKFRALQLVQYRRVMFMDADAIPLANLDYMFHLSDADHKSTPTFLKPNMIWATRGEPCNAGLFMLEPEAGGWERLQAIIRRMKEEGKQLPYPHFSWNRGWGYDFEAENDEWHGTIKYGKKWRYHAGHSDQGLLYYWTKFYKRNVSIIIQDKIENWIDAGVNANKTIDGFSKPTLEMNLRLEPLGPYSHENPLVHQFNCDEEKHQQASKYKKPHQCVVPYRDIAHFMGGSKPWMIPDPKSHRKRKNSQKYVAAINLWFDTLEEISKDLKMGLDFVKWHENHDVKEAPLGLMAKFGDIAKEHHATDGEEEKQQQQEQQNNDKPKETEPPATKRPRRVKYLTKKNNKVAPTTVPVVEGAKQEESTEASEVKQEASTEAKPKDGNNAESNSYGGKAVRMAKRDKQQRQQKLDTAAMSKEMAKAVEAFEEAAQADDKEAAKTTDGEADAKKEEEKDDSNKKEEDKKVDDKADSKKEEDKADAKKEEDKADDKKVDDKAGAKKEEDKDEAKTKAEGKQDDKAEANPEPSNKRRRNAKRVKQ</sequence>
<evidence type="ECO:0000256" key="2">
    <source>
        <dbReference type="ARBA" id="ARBA00022679"/>
    </source>
</evidence>
<protein>
    <recommendedName>
        <fullName evidence="6">Glycosyltransferase family 8 protein</fullName>
    </recommendedName>
</protein>
<evidence type="ECO:0000256" key="3">
    <source>
        <dbReference type="SAM" id="MobiDB-lite"/>
    </source>
</evidence>
<feature type="compositionally biased region" description="Basic and acidic residues" evidence="3">
    <location>
        <begin position="585"/>
        <end position="610"/>
    </location>
</feature>
<dbReference type="SUPFAM" id="SSF53448">
    <property type="entry name" value="Nucleotide-diphospho-sugar transferases"/>
    <property type="match status" value="1"/>
</dbReference>
<feature type="compositionally biased region" description="Basic residues" evidence="3">
    <location>
        <begin position="754"/>
        <end position="764"/>
    </location>
</feature>
<feature type="compositionally biased region" description="Basic residues" evidence="3">
    <location>
        <begin position="559"/>
        <end position="572"/>
    </location>
</feature>
<comment type="similarity">
    <text evidence="1">Belongs to the MNN1/MNT family.</text>
</comment>
<feature type="compositionally biased region" description="Basic and acidic residues" evidence="3">
    <location>
        <begin position="530"/>
        <end position="554"/>
    </location>
</feature>
<keyword evidence="5" id="KW-1185">Reference proteome</keyword>
<name>A0A9N8E3X2_9STRA</name>
<feature type="region of interest" description="Disordered" evidence="3">
    <location>
        <begin position="530"/>
        <end position="764"/>
    </location>
</feature>
<dbReference type="Pfam" id="PF11051">
    <property type="entry name" value="Mannosyl_trans3"/>
    <property type="match status" value="1"/>
</dbReference>
<feature type="region of interest" description="Disordered" evidence="3">
    <location>
        <begin position="1"/>
        <end position="23"/>
    </location>
</feature>
<feature type="compositionally biased region" description="Low complexity" evidence="3">
    <location>
        <begin position="63"/>
        <end position="102"/>
    </location>
</feature>
<proteinExistence type="inferred from homology"/>
<dbReference type="OrthoDB" id="202844at2759"/>
<dbReference type="GO" id="GO:0016757">
    <property type="term" value="F:glycosyltransferase activity"/>
    <property type="evidence" value="ECO:0007669"/>
    <property type="project" value="InterPro"/>
</dbReference>
<dbReference type="PANTHER" id="PTHR11183">
    <property type="entry name" value="GLYCOGENIN SUBFAMILY MEMBER"/>
    <property type="match status" value="1"/>
</dbReference>
<dbReference type="EMBL" id="CAICTM010000625">
    <property type="protein sequence ID" value="CAB9514022.1"/>
    <property type="molecule type" value="Genomic_DNA"/>
</dbReference>
<evidence type="ECO:0000313" key="5">
    <source>
        <dbReference type="Proteomes" id="UP001153069"/>
    </source>
</evidence>
<evidence type="ECO:0008006" key="6">
    <source>
        <dbReference type="Google" id="ProtNLM"/>
    </source>
</evidence>
<reference evidence="4" key="1">
    <citation type="submission" date="2020-06" db="EMBL/GenBank/DDBJ databases">
        <authorList>
            <consortium name="Plant Systems Biology data submission"/>
        </authorList>
    </citation>
    <scope>NUCLEOTIDE SEQUENCE</scope>
    <source>
        <strain evidence="4">D6</strain>
    </source>
</reference>
<evidence type="ECO:0000313" key="4">
    <source>
        <dbReference type="EMBL" id="CAB9514022.1"/>
    </source>
</evidence>
<keyword evidence="2" id="KW-0808">Transferase</keyword>
<dbReference type="Gene3D" id="3.90.550.10">
    <property type="entry name" value="Spore Coat Polysaccharide Biosynthesis Protein SpsA, Chain A"/>
    <property type="match status" value="1"/>
</dbReference>
<accession>A0A9N8E3X2</accession>
<gene>
    <name evidence="4" type="ORF">SEMRO_626_G177850.1</name>
</gene>
<dbReference type="Proteomes" id="UP001153069">
    <property type="component" value="Unassembled WGS sequence"/>
</dbReference>
<comment type="caution">
    <text evidence="4">The sequence shown here is derived from an EMBL/GenBank/DDBJ whole genome shotgun (WGS) entry which is preliminary data.</text>
</comment>
<dbReference type="AlphaFoldDB" id="A0A9N8E3X2"/>
<organism evidence="4 5">
    <name type="scientific">Seminavis robusta</name>
    <dbReference type="NCBI Taxonomy" id="568900"/>
    <lineage>
        <taxon>Eukaryota</taxon>
        <taxon>Sar</taxon>
        <taxon>Stramenopiles</taxon>
        <taxon>Ochrophyta</taxon>
        <taxon>Bacillariophyta</taxon>
        <taxon>Bacillariophyceae</taxon>
        <taxon>Bacillariophycidae</taxon>
        <taxon>Naviculales</taxon>
        <taxon>Naviculaceae</taxon>
        <taxon>Seminavis</taxon>
    </lineage>
</organism>
<feature type="compositionally biased region" description="Basic and acidic residues" evidence="3">
    <location>
        <begin position="658"/>
        <end position="747"/>
    </location>
</feature>
<feature type="compositionally biased region" description="Basic and acidic residues" evidence="3">
    <location>
        <begin position="625"/>
        <end position="635"/>
    </location>
</feature>
<evidence type="ECO:0000256" key="1">
    <source>
        <dbReference type="ARBA" id="ARBA00009105"/>
    </source>
</evidence>
<dbReference type="InterPro" id="IPR029044">
    <property type="entry name" value="Nucleotide-diphossugar_trans"/>
</dbReference>
<feature type="region of interest" description="Disordered" evidence="3">
    <location>
        <begin position="57"/>
        <end position="102"/>
    </location>
</feature>